<dbReference type="EMBL" id="CP011797">
    <property type="protein sequence ID" value="ATX75713.1"/>
    <property type="molecule type" value="Genomic_DNA"/>
</dbReference>
<proteinExistence type="inferred from homology"/>
<dbReference type="FunFam" id="1.20.1260.100:FF:000001">
    <property type="entry name" value="translocator protein 2"/>
    <property type="match status" value="1"/>
</dbReference>
<dbReference type="InterPro" id="IPR004307">
    <property type="entry name" value="TspO_MBR"/>
</dbReference>
<dbReference type="Gene3D" id="1.20.1260.100">
    <property type="entry name" value="TspO/MBR protein"/>
    <property type="match status" value="1"/>
</dbReference>
<accession>A0A2K8KLB5</accession>
<feature type="transmembrane region" description="Helical" evidence="6">
    <location>
        <begin position="136"/>
        <end position="157"/>
    </location>
</feature>
<dbReference type="OrthoDB" id="9795496at2"/>
<dbReference type="PIRSF" id="PIRSF005859">
    <property type="entry name" value="PBR"/>
    <property type="match status" value="1"/>
</dbReference>
<keyword evidence="8" id="KW-1185">Reference proteome</keyword>
<dbReference type="PANTHER" id="PTHR10057">
    <property type="entry name" value="PERIPHERAL-TYPE BENZODIAZEPINE RECEPTOR"/>
    <property type="match status" value="1"/>
</dbReference>
<dbReference type="InterPro" id="IPR038330">
    <property type="entry name" value="TspO/MBR-related_sf"/>
</dbReference>
<dbReference type="GO" id="GO:0033013">
    <property type="term" value="P:tetrapyrrole metabolic process"/>
    <property type="evidence" value="ECO:0007669"/>
    <property type="project" value="UniProtKB-ARBA"/>
</dbReference>
<reference evidence="7 8" key="1">
    <citation type="journal article" date="2017" name="Environ. Microbiol.">
        <title>Genomic and physiological analyses of 'Reinekea forsetii' reveal a versatile opportunistic lifestyle during spring algae blooms.</title>
        <authorList>
            <person name="Avci B."/>
            <person name="Hahnke R.L."/>
            <person name="Chafee M."/>
            <person name="Fischer T."/>
            <person name="Gruber-Vodicka H."/>
            <person name="Tegetmeyer H.E."/>
            <person name="Harder J."/>
            <person name="Fuchs B.M."/>
            <person name="Amann R.I."/>
            <person name="Teeling H."/>
        </authorList>
    </citation>
    <scope>NUCLEOTIDE SEQUENCE [LARGE SCALE GENOMIC DNA]</scope>
    <source>
        <strain evidence="7 8">Hel1_31_D35</strain>
    </source>
</reference>
<dbReference type="GO" id="GO:0016020">
    <property type="term" value="C:membrane"/>
    <property type="evidence" value="ECO:0007669"/>
    <property type="project" value="UniProtKB-SubCell"/>
</dbReference>
<dbReference type="PANTHER" id="PTHR10057:SF0">
    <property type="entry name" value="TRANSLOCATOR PROTEIN"/>
    <property type="match status" value="1"/>
</dbReference>
<evidence type="ECO:0000256" key="3">
    <source>
        <dbReference type="ARBA" id="ARBA00022692"/>
    </source>
</evidence>
<dbReference type="RefSeq" id="WP_100256097.1">
    <property type="nucleotide sequence ID" value="NZ_CP011797.1"/>
</dbReference>
<feature type="transmembrane region" description="Helical" evidence="6">
    <location>
        <begin position="50"/>
        <end position="72"/>
    </location>
</feature>
<evidence type="ECO:0000256" key="6">
    <source>
        <dbReference type="SAM" id="Phobius"/>
    </source>
</evidence>
<keyword evidence="4 6" id="KW-1133">Transmembrane helix</keyword>
<dbReference type="CDD" id="cd15904">
    <property type="entry name" value="TSPO_MBR"/>
    <property type="match status" value="1"/>
</dbReference>
<comment type="similarity">
    <text evidence="2">Belongs to the TspO/BZRP family.</text>
</comment>
<organism evidence="7 8">
    <name type="scientific">Reinekea forsetii</name>
    <dbReference type="NCBI Taxonomy" id="1336806"/>
    <lineage>
        <taxon>Bacteria</taxon>
        <taxon>Pseudomonadati</taxon>
        <taxon>Pseudomonadota</taxon>
        <taxon>Gammaproteobacteria</taxon>
        <taxon>Oceanospirillales</taxon>
        <taxon>Saccharospirillaceae</taxon>
        <taxon>Reinekea</taxon>
    </lineage>
</organism>
<feature type="transmembrane region" description="Helical" evidence="6">
    <location>
        <begin position="108"/>
        <end position="129"/>
    </location>
</feature>
<keyword evidence="3 6" id="KW-0812">Transmembrane</keyword>
<sequence length="165" mass="18457">MTTQSKYRPILALVGWLVLCYLASGIGAAAAVQASDFYGELIQPAWAPAAWLFGPVWTLLYTFMGIAAWLVWRVGGLQNNRPAFAVFLVQLIINALWSWLFFAWYLGALAFVDIVLLLVLIAVNIVLFWRVSAWAGLLLVPYFLWVSFASALNFAMWQLNPLILG</sequence>
<dbReference type="Proteomes" id="UP000229757">
    <property type="component" value="Chromosome"/>
</dbReference>
<gene>
    <name evidence="7" type="ORF">REIFOR_00543</name>
</gene>
<dbReference type="AlphaFoldDB" id="A0A2K8KLB5"/>
<evidence type="ECO:0000256" key="2">
    <source>
        <dbReference type="ARBA" id="ARBA00007524"/>
    </source>
</evidence>
<comment type="subcellular location">
    <subcellularLocation>
        <location evidence="1">Membrane</location>
        <topology evidence="1">Multi-pass membrane protein</topology>
    </subcellularLocation>
</comment>
<evidence type="ECO:0000256" key="5">
    <source>
        <dbReference type="ARBA" id="ARBA00023136"/>
    </source>
</evidence>
<dbReference type="KEGG" id="rfo:REIFOR_00543"/>
<evidence type="ECO:0000313" key="8">
    <source>
        <dbReference type="Proteomes" id="UP000229757"/>
    </source>
</evidence>
<evidence type="ECO:0000313" key="7">
    <source>
        <dbReference type="EMBL" id="ATX75713.1"/>
    </source>
</evidence>
<protein>
    <submittedName>
        <fullName evidence="7">Tryptophan-rich sensory protein, TspO/MBR family</fullName>
    </submittedName>
</protein>
<evidence type="ECO:0000256" key="4">
    <source>
        <dbReference type="ARBA" id="ARBA00022989"/>
    </source>
</evidence>
<name>A0A2K8KLB5_9GAMM</name>
<feature type="transmembrane region" description="Helical" evidence="6">
    <location>
        <begin position="84"/>
        <end position="102"/>
    </location>
</feature>
<dbReference type="Pfam" id="PF03073">
    <property type="entry name" value="TspO_MBR"/>
    <property type="match status" value="1"/>
</dbReference>
<keyword evidence="5 6" id="KW-0472">Membrane</keyword>
<evidence type="ECO:0000256" key="1">
    <source>
        <dbReference type="ARBA" id="ARBA00004141"/>
    </source>
</evidence>